<dbReference type="AlphaFoldDB" id="A0A8H7E104"/>
<organism evidence="1 2">
    <name type="scientific">Endocarpon pusillum</name>
    <dbReference type="NCBI Taxonomy" id="364733"/>
    <lineage>
        <taxon>Eukaryota</taxon>
        <taxon>Fungi</taxon>
        <taxon>Dikarya</taxon>
        <taxon>Ascomycota</taxon>
        <taxon>Pezizomycotina</taxon>
        <taxon>Eurotiomycetes</taxon>
        <taxon>Chaetothyriomycetidae</taxon>
        <taxon>Verrucariales</taxon>
        <taxon>Verrucariaceae</taxon>
        <taxon>Endocarpon</taxon>
    </lineage>
</organism>
<dbReference type="Proteomes" id="UP000606974">
    <property type="component" value="Unassembled WGS sequence"/>
</dbReference>
<dbReference type="EMBL" id="JAACFV010000149">
    <property type="protein sequence ID" value="KAF7504103.1"/>
    <property type="molecule type" value="Genomic_DNA"/>
</dbReference>
<comment type="caution">
    <text evidence="1">The sequence shown here is derived from an EMBL/GenBank/DDBJ whole genome shotgun (WGS) entry which is preliminary data.</text>
</comment>
<reference evidence="1" key="1">
    <citation type="submission" date="2020-02" db="EMBL/GenBank/DDBJ databases">
        <authorList>
            <person name="Palmer J.M."/>
        </authorList>
    </citation>
    <scope>NUCLEOTIDE SEQUENCE</scope>
    <source>
        <strain evidence="1">EPUS1.4</strain>
        <tissue evidence="1">Thallus</tissue>
    </source>
</reference>
<evidence type="ECO:0000313" key="2">
    <source>
        <dbReference type="Proteomes" id="UP000606974"/>
    </source>
</evidence>
<name>A0A8H7E104_9EURO</name>
<gene>
    <name evidence="1" type="ORF">GJ744_002672</name>
</gene>
<accession>A0A8H7E104</accession>
<keyword evidence="2" id="KW-1185">Reference proteome</keyword>
<proteinExistence type="predicted"/>
<evidence type="ECO:0000313" key="1">
    <source>
        <dbReference type="EMBL" id="KAF7504103.1"/>
    </source>
</evidence>
<protein>
    <submittedName>
        <fullName evidence="1">Uncharacterized protein</fullName>
    </submittedName>
</protein>
<sequence>MLLKTFRFYRLELFISELAKTSKTSAWNSNHRKAFHWEWIRYFRGWPARRKPSQASTL</sequence>